<feature type="domain" description="SusD-like N-terminal" evidence="8">
    <location>
        <begin position="30"/>
        <end position="228"/>
    </location>
</feature>
<comment type="subcellular location">
    <subcellularLocation>
        <location evidence="1">Cell outer membrane</location>
    </subcellularLocation>
</comment>
<comment type="similarity">
    <text evidence="2">Belongs to the SusD family.</text>
</comment>
<dbReference type="Proteomes" id="UP000659698">
    <property type="component" value="Unassembled WGS sequence"/>
</dbReference>
<organism evidence="9 10">
    <name type="scientific">Rufibacter sediminis</name>
    <dbReference type="NCBI Taxonomy" id="2762756"/>
    <lineage>
        <taxon>Bacteria</taxon>
        <taxon>Pseudomonadati</taxon>
        <taxon>Bacteroidota</taxon>
        <taxon>Cytophagia</taxon>
        <taxon>Cytophagales</taxon>
        <taxon>Hymenobacteraceae</taxon>
        <taxon>Rufibacter</taxon>
    </lineage>
</organism>
<keyword evidence="4 6" id="KW-0472">Membrane</keyword>
<evidence type="ECO:0000313" key="10">
    <source>
        <dbReference type="Proteomes" id="UP000659698"/>
    </source>
</evidence>
<evidence type="ECO:0000256" key="4">
    <source>
        <dbReference type="ARBA" id="ARBA00023136"/>
    </source>
</evidence>
<name>A0ABR6VWF6_9BACT</name>
<evidence type="ECO:0000256" key="1">
    <source>
        <dbReference type="ARBA" id="ARBA00004442"/>
    </source>
</evidence>
<protein>
    <submittedName>
        <fullName evidence="9">RagB/SusD family nutrient uptake outer membrane protein</fullName>
    </submittedName>
</protein>
<evidence type="ECO:0000256" key="6">
    <source>
        <dbReference type="SAM" id="Phobius"/>
    </source>
</evidence>
<dbReference type="InterPro" id="IPR012944">
    <property type="entry name" value="SusD_RagB_dom"/>
</dbReference>
<feature type="transmembrane region" description="Helical" evidence="6">
    <location>
        <begin position="7"/>
        <end position="26"/>
    </location>
</feature>
<dbReference type="CDD" id="cd08977">
    <property type="entry name" value="SusD"/>
    <property type="match status" value="1"/>
</dbReference>
<dbReference type="PROSITE" id="PS51257">
    <property type="entry name" value="PROKAR_LIPOPROTEIN"/>
    <property type="match status" value="1"/>
</dbReference>
<keyword evidence="3" id="KW-0732">Signal</keyword>
<dbReference type="RefSeq" id="WP_186640392.1">
    <property type="nucleotide sequence ID" value="NZ_JACOAF010000041.1"/>
</dbReference>
<evidence type="ECO:0000256" key="3">
    <source>
        <dbReference type="ARBA" id="ARBA00022729"/>
    </source>
</evidence>
<evidence type="ECO:0000259" key="8">
    <source>
        <dbReference type="Pfam" id="PF14322"/>
    </source>
</evidence>
<keyword evidence="6" id="KW-0812">Transmembrane</keyword>
<gene>
    <name evidence="9" type="ORF">H7U12_17450</name>
</gene>
<keyword evidence="5" id="KW-0998">Cell outer membrane</keyword>
<dbReference type="Gene3D" id="1.25.40.390">
    <property type="match status" value="1"/>
</dbReference>
<dbReference type="InterPro" id="IPR033985">
    <property type="entry name" value="SusD-like_N"/>
</dbReference>
<dbReference type="InterPro" id="IPR011990">
    <property type="entry name" value="TPR-like_helical_dom_sf"/>
</dbReference>
<dbReference type="EMBL" id="JACOAF010000041">
    <property type="protein sequence ID" value="MBC3541484.1"/>
    <property type="molecule type" value="Genomic_DNA"/>
</dbReference>
<evidence type="ECO:0000256" key="5">
    <source>
        <dbReference type="ARBA" id="ARBA00023237"/>
    </source>
</evidence>
<dbReference type="Pfam" id="PF07980">
    <property type="entry name" value="SusD_RagB"/>
    <property type="match status" value="1"/>
</dbReference>
<evidence type="ECO:0000259" key="7">
    <source>
        <dbReference type="Pfam" id="PF07980"/>
    </source>
</evidence>
<keyword evidence="6" id="KW-1133">Transmembrane helix</keyword>
<dbReference type="Pfam" id="PF14322">
    <property type="entry name" value="SusD-like_3"/>
    <property type="match status" value="1"/>
</dbReference>
<comment type="caution">
    <text evidence="9">The sequence shown here is derived from an EMBL/GenBank/DDBJ whole genome shotgun (WGS) entry which is preliminary data.</text>
</comment>
<proteinExistence type="inferred from homology"/>
<accession>A0ABR6VWF6</accession>
<keyword evidence="10" id="KW-1185">Reference proteome</keyword>
<dbReference type="SUPFAM" id="SSF48452">
    <property type="entry name" value="TPR-like"/>
    <property type="match status" value="1"/>
</dbReference>
<sequence>MVNIRRTIYLSLMAGGLIAGGLTLQACKDDFLDRKPLADLTTANFYTSAEDALAALNAAYDPIQWDVHSRMDWIMGDVVGGDTDKGSTDDGDEIYIRQLQYFTHTANFEQLGEWWSQSYDGVYRTNLVLERVPPIQMDETLKARILGEAKFLRAQYYFDLVKAFGRVPLITNVLNPDEVFVPRPKSITENWAQIERDLREAIEVLPATYSGADVGRATKGAAQALLAKSLLWQSTPGGCTETPWATADKYQEVADLTSALINSGNYRLLQNFESLFRLEGENSAEIVFSIQGIGGTGGWNNENDGLALNQWLTPRTSQTSGWGFSTPIGPNTPNNYSGNPNIRVNNIYQAFEPCDPRLKQSILEPGDVINGLKYDATWARSGYSIRKFLIPESELTGTANSPLDITLIRYADVLLWNAEALNELGRTTEALVPLNEVRRRARESRVGATCPQPLTASSQTELRELIMQERRKELAFEGHRFYDLVRTCRAADVLIPMGRPFKKGINELLPIPQAEIDRNPALQGDQNPGF</sequence>
<evidence type="ECO:0000313" key="9">
    <source>
        <dbReference type="EMBL" id="MBC3541484.1"/>
    </source>
</evidence>
<feature type="domain" description="RagB/SusD" evidence="7">
    <location>
        <begin position="298"/>
        <end position="530"/>
    </location>
</feature>
<reference evidence="9 10" key="1">
    <citation type="journal article" date="2019" name="Int. J. Syst. Evol. Microbiol.">
        <title>Rufibacter sediminis sp. nov., isolated from freshwater lake sediment.</title>
        <authorList>
            <person name="Qu J.H."/>
            <person name="Zhang L.J."/>
            <person name="Fu Y.H."/>
            <person name="Li H.F."/>
        </authorList>
    </citation>
    <scope>NUCLEOTIDE SEQUENCE [LARGE SCALE GENOMIC DNA]</scope>
    <source>
        <strain evidence="9 10">H-1</strain>
    </source>
</reference>
<evidence type="ECO:0000256" key="2">
    <source>
        <dbReference type="ARBA" id="ARBA00006275"/>
    </source>
</evidence>